<protein>
    <submittedName>
        <fullName evidence="1">Uncharacterized protein</fullName>
    </submittedName>
</protein>
<dbReference type="EMBL" id="BAAAGX010000046">
    <property type="protein sequence ID" value="GAA0281587.1"/>
    <property type="molecule type" value="Genomic_DNA"/>
</dbReference>
<dbReference type="RefSeq" id="WP_344654350.1">
    <property type="nucleotide sequence ID" value="NZ_BAAAGX010000046.1"/>
</dbReference>
<organism evidence="1 2">
    <name type="scientific">Cryptosporangium japonicum</name>
    <dbReference type="NCBI Taxonomy" id="80872"/>
    <lineage>
        <taxon>Bacteria</taxon>
        <taxon>Bacillati</taxon>
        <taxon>Actinomycetota</taxon>
        <taxon>Actinomycetes</taxon>
        <taxon>Cryptosporangiales</taxon>
        <taxon>Cryptosporangiaceae</taxon>
        <taxon>Cryptosporangium</taxon>
    </lineage>
</organism>
<proteinExistence type="predicted"/>
<evidence type="ECO:0000313" key="1">
    <source>
        <dbReference type="EMBL" id="GAA0281587.1"/>
    </source>
</evidence>
<sequence>MPTAHPRPPLARTSDEAHVYLDLHPCVCGEREFPRSLAIVQLDDGDTLGSRYDGRCPACGRYREYVFRLPPDVLLPPPGEVRYGDGTPSELLDPGEWLWVADRYAGSVPADASGLDPAARRQVRATISAAAAAMDEVLAFLPDDADAVPAEAMRTDLGRLVYADEPYRFDRERLEVVRNTYRDLLAAAS</sequence>
<dbReference type="Proteomes" id="UP001500967">
    <property type="component" value="Unassembled WGS sequence"/>
</dbReference>
<comment type="caution">
    <text evidence="1">The sequence shown here is derived from an EMBL/GenBank/DDBJ whole genome shotgun (WGS) entry which is preliminary data.</text>
</comment>
<name>A0ABN0V9B5_9ACTN</name>
<gene>
    <name evidence="1" type="ORF">GCM10009539_81820</name>
</gene>
<reference evidence="1 2" key="1">
    <citation type="journal article" date="2019" name="Int. J. Syst. Evol. Microbiol.">
        <title>The Global Catalogue of Microorganisms (GCM) 10K type strain sequencing project: providing services to taxonomists for standard genome sequencing and annotation.</title>
        <authorList>
            <consortium name="The Broad Institute Genomics Platform"/>
            <consortium name="The Broad Institute Genome Sequencing Center for Infectious Disease"/>
            <person name="Wu L."/>
            <person name="Ma J."/>
        </authorList>
    </citation>
    <scope>NUCLEOTIDE SEQUENCE [LARGE SCALE GENOMIC DNA]</scope>
    <source>
        <strain evidence="1 2">JCM 10425</strain>
    </source>
</reference>
<accession>A0ABN0V9B5</accession>
<evidence type="ECO:0000313" key="2">
    <source>
        <dbReference type="Proteomes" id="UP001500967"/>
    </source>
</evidence>
<keyword evidence="2" id="KW-1185">Reference proteome</keyword>